<name>A0ABW7CCH6_9CYAN</name>
<feature type="transmembrane region" description="Helical" evidence="1">
    <location>
        <begin position="147"/>
        <end position="171"/>
    </location>
</feature>
<dbReference type="Proteomes" id="UP001604335">
    <property type="component" value="Unassembled WGS sequence"/>
</dbReference>
<reference evidence="3" key="1">
    <citation type="journal article" date="2024" name="Algal Res.">
        <title>Biochemical, toxicological and genomic investigation of a high-biomass producing Limnothrix strain isolated from Italian shallow drinking water reservoir.</title>
        <authorList>
            <person name="Simonazzi M."/>
            <person name="Shishido T.K."/>
            <person name="Delbaje E."/>
            <person name="Wahlsten M."/>
            <person name="Fewer D.P."/>
            <person name="Sivonen K."/>
            <person name="Pezzolesi L."/>
            <person name="Pistocchi R."/>
        </authorList>
    </citation>
    <scope>NUCLEOTIDE SEQUENCE [LARGE SCALE GENOMIC DNA]</scope>
    <source>
        <strain evidence="3">LRLZ20PSL1</strain>
    </source>
</reference>
<keyword evidence="1" id="KW-1133">Transmembrane helix</keyword>
<organism evidence="2 3">
    <name type="scientific">Limnothrix redekei LRLZ20PSL1</name>
    <dbReference type="NCBI Taxonomy" id="3112953"/>
    <lineage>
        <taxon>Bacteria</taxon>
        <taxon>Bacillati</taxon>
        <taxon>Cyanobacteriota</taxon>
        <taxon>Cyanophyceae</taxon>
        <taxon>Pseudanabaenales</taxon>
        <taxon>Pseudanabaenaceae</taxon>
        <taxon>Limnothrix</taxon>
    </lineage>
</organism>
<dbReference type="RefSeq" id="WP_393014383.1">
    <property type="nucleotide sequence ID" value="NZ_JAZAQF010000082.1"/>
</dbReference>
<keyword evidence="1" id="KW-0472">Membrane</keyword>
<proteinExistence type="predicted"/>
<evidence type="ECO:0000256" key="1">
    <source>
        <dbReference type="SAM" id="Phobius"/>
    </source>
</evidence>
<feature type="transmembrane region" description="Helical" evidence="1">
    <location>
        <begin position="80"/>
        <end position="96"/>
    </location>
</feature>
<dbReference type="InterPro" id="IPR020360">
    <property type="entry name" value="Uncharacterised_alr2393"/>
</dbReference>
<sequence length="198" mass="22608">MLKEISSDFWKIVQPKKAFSWQTLLWVSIGFLILSVMARLGANNLELQRTFSGFSALMLALSGVVWSIEQKPIQIRGVSLGPWMAGALCSLLLYRFLADPSSDRTDALYLACLTFPLSSITIKIVQDFLSKPTDSRYKVPIKERIPLAMWLLGHFLLAFWIRFAFMIQSWIDQHPALNNNDVRAYAASMFVWPVDLFQ</sequence>
<feature type="transmembrane region" description="Helical" evidence="1">
    <location>
        <begin position="50"/>
        <end position="68"/>
    </location>
</feature>
<feature type="transmembrane region" description="Helical" evidence="1">
    <location>
        <begin position="21"/>
        <end position="38"/>
    </location>
</feature>
<dbReference type="Pfam" id="PF17310">
    <property type="entry name" value="DUF5357"/>
    <property type="match status" value="1"/>
</dbReference>
<accession>A0ABW7CCH6</accession>
<dbReference type="EMBL" id="JAZAQF010000082">
    <property type="protein sequence ID" value="MFG3818824.1"/>
    <property type="molecule type" value="Genomic_DNA"/>
</dbReference>
<gene>
    <name evidence="2" type="ORF">VPK24_14345</name>
</gene>
<keyword evidence="1" id="KW-0812">Transmembrane</keyword>
<feature type="transmembrane region" description="Helical" evidence="1">
    <location>
        <begin position="108"/>
        <end position="126"/>
    </location>
</feature>
<protein>
    <submittedName>
        <fullName evidence="2">DUF5357 family protein</fullName>
    </submittedName>
</protein>
<comment type="caution">
    <text evidence="2">The sequence shown here is derived from an EMBL/GenBank/DDBJ whole genome shotgun (WGS) entry which is preliminary data.</text>
</comment>
<evidence type="ECO:0000313" key="3">
    <source>
        <dbReference type="Proteomes" id="UP001604335"/>
    </source>
</evidence>
<keyword evidence="3" id="KW-1185">Reference proteome</keyword>
<evidence type="ECO:0000313" key="2">
    <source>
        <dbReference type="EMBL" id="MFG3818824.1"/>
    </source>
</evidence>